<dbReference type="InterPro" id="IPR013498">
    <property type="entry name" value="Topo_IA_Znf"/>
</dbReference>
<dbReference type="AlphaFoldDB" id="A0A2A5B8Y9"/>
<sequence length="146" mass="16506">MTDAKNTEDNERTHPCPTCKKPLRRIEGKMGPFWGCSGFPECRTTMNDVGGHPSDEIDEHYRCPVCTRRLVKADKEKGDYWFCSGYSKGCKVTLADHDGIPEAAYRCKECGHLLVSRKGKNGVFWGCSEFPRCTASYSDKNNRPVF</sequence>
<comment type="caution">
    <text evidence="2">The sequence shown here is derived from an EMBL/GenBank/DDBJ whole genome shotgun (WGS) entry which is preliminary data.</text>
</comment>
<proteinExistence type="predicted"/>
<keyword evidence="2" id="KW-0413">Isomerase</keyword>
<dbReference type="GO" id="GO:0003677">
    <property type="term" value="F:DNA binding"/>
    <property type="evidence" value="ECO:0007669"/>
    <property type="project" value="InterPro"/>
</dbReference>
<protein>
    <submittedName>
        <fullName evidence="2">DNA topoisomerase I</fullName>
    </submittedName>
</protein>
<name>A0A2A5B8Y9_9GAMM</name>
<dbReference type="GO" id="GO:0006265">
    <property type="term" value="P:DNA topological change"/>
    <property type="evidence" value="ECO:0007669"/>
    <property type="project" value="InterPro"/>
</dbReference>
<dbReference type="GO" id="GO:0003916">
    <property type="term" value="F:DNA topoisomerase activity"/>
    <property type="evidence" value="ECO:0007669"/>
    <property type="project" value="InterPro"/>
</dbReference>
<feature type="domain" description="DNA topoisomerase type IA zn finger" evidence="1">
    <location>
        <begin position="106"/>
        <end position="142"/>
    </location>
</feature>
<dbReference type="SUPFAM" id="SSF57783">
    <property type="entry name" value="Zinc beta-ribbon"/>
    <property type="match status" value="2"/>
</dbReference>
<feature type="domain" description="DNA topoisomerase type IA zn finger" evidence="1">
    <location>
        <begin position="16"/>
        <end position="47"/>
    </location>
</feature>
<gene>
    <name evidence="2" type="ORF">COA96_01965</name>
</gene>
<dbReference type="GO" id="GO:0005694">
    <property type="term" value="C:chromosome"/>
    <property type="evidence" value="ECO:0007669"/>
    <property type="project" value="InterPro"/>
</dbReference>
<dbReference type="EMBL" id="NVVJ01000004">
    <property type="protein sequence ID" value="PCJ27952.1"/>
    <property type="molecule type" value="Genomic_DNA"/>
</dbReference>
<evidence type="ECO:0000313" key="2">
    <source>
        <dbReference type="EMBL" id="PCJ27952.1"/>
    </source>
</evidence>
<dbReference type="Gene3D" id="3.30.65.10">
    <property type="entry name" value="Bacterial Topoisomerase I, domain 1"/>
    <property type="match status" value="2"/>
</dbReference>
<dbReference type="Proteomes" id="UP000218327">
    <property type="component" value="Unassembled WGS sequence"/>
</dbReference>
<accession>A0A2A5B8Y9</accession>
<evidence type="ECO:0000259" key="1">
    <source>
        <dbReference type="Pfam" id="PF01396"/>
    </source>
</evidence>
<dbReference type="Pfam" id="PF01396">
    <property type="entry name" value="Zn_ribbon_Top1"/>
    <property type="match status" value="3"/>
</dbReference>
<organism evidence="2 3">
    <name type="scientific">SAR86 cluster bacterium</name>
    <dbReference type="NCBI Taxonomy" id="2030880"/>
    <lineage>
        <taxon>Bacteria</taxon>
        <taxon>Pseudomonadati</taxon>
        <taxon>Pseudomonadota</taxon>
        <taxon>Gammaproteobacteria</taxon>
        <taxon>SAR86 cluster</taxon>
    </lineage>
</organism>
<reference evidence="3" key="1">
    <citation type="submission" date="2017-08" db="EMBL/GenBank/DDBJ databases">
        <title>A dynamic microbial community with high functional redundancy inhabits the cold, oxic subseafloor aquifer.</title>
        <authorList>
            <person name="Tully B.J."/>
            <person name="Wheat C.G."/>
            <person name="Glazer B.T."/>
            <person name="Huber J.A."/>
        </authorList>
    </citation>
    <scope>NUCLEOTIDE SEQUENCE [LARGE SCALE GENOMIC DNA]</scope>
</reference>
<evidence type="ECO:0000313" key="3">
    <source>
        <dbReference type="Proteomes" id="UP000218327"/>
    </source>
</evidence>
<feature type="domain" description="DNA topoisomerase type IA zn finger" evidence="1">
    <location>
        <begin position="62"/>
        <end position="93"/>
    </location>
</feature>